<evidence type="ECO:0000313" key="4">
    <source>
        <dbReference type="Proteomes" id="UP001205105"/>
    </source>
</evidence>
<dbReference type="Proteomes" id="UP001205105">
    <property type="component" value="Unassembled WGS sequence"/>
</dbReference>
<protein>
    <recommendedName>
        <fullName evidence="5">S-adenosyl-L-methionine-dependent methyltransferase</fullName>
    </recommendedName>
</protein>
<sequence length="320" mass="33811">MAAAVAVCMAPCAPTSHRRRCRRRQVVSAAAGSWGPLDCSAQLAAVRAAEQQQPLPLFADSYAAAALDAAAAAGGALPEALDAPNLQREALATRFLDEQLLKAATIVNLERDLTQEYNQVVLVGDAFDTRPFRLPWPEGTVLFCVAPAAAHAAADAALKAAGARVPRGCLLRRVPAELADGSSFAGALETAGFRGDRLSVWALQGVACLGMGALEVSALLVDITNLAAFDSLVAGMLPPMTRRALDNLLASVGLLGAGVDFGQQTDWGRWRPELALDPEGERPWLFVAQQKRLSNREMGIYEDHVAAAGEVDEDTPLDFS</sequence>
<keyword evidence="4" id="KW-1185">Reference proteome</keyword>
<gene>
    <name evidence="3" type="ORF">COHA_005535</name>
</gene>
<evidence type="ECO:0000313" key="3">
    <source>
        <dbReference type="EMBL" id="KAI7840719.1"/>
    </source>
</evidence>
<keyword evidence="1" id="KW-0489">Methyltransferase</keyword>
<organism evidence="3 4">
    <name type="scientific">Chlorella ohadii</name>
    <dbReference type="NCBI Taxonomy" id="2649997"/>
    <lineage>
        <taxon>Eukaryota</taxon>
        <taxon>Viridiplantae</taxon>
        <taxon>Chlorophyta</taxon>
        <taxon>core chlorophytes</taxon>
        <taxon>Trebouxiophyceae</taxon>
        <taxon>Chlorellales</taxon>
        <taxon>Chlorellaceae</taxon>
        <taxon>Chlorella clade</taxon>
        <taxon>Chlorella</taxon>
    </lineage>
</organism>
<keyword evidence="2" id="KW-0808">Transferase</keyword>
<dbReference type="PANTHER" id="PTHR43619">
    <property type="entry name" value="S-ADENOSYL-L-METHIONINE-DEPENDENT METHYLTRANSFERASE YKTD-RELATED"/>
    <property type="match status" value="1"/>
</dbReference>
<dbReference type="AlphaFoldDB" id="A0AAD5DUM1"/>
<dbReference type="InterPro" id="IPR007213">
    <property type="entry name" value="Ppm1/Ppm2/Tcmp"/>
</dbReference>
<evidence type="ECO:0000256" key="2">
    <source>
        <dbReference type="ARBA" id="ARBA00022679"/>
    </source>
</evidence>
<dbReference type="EMBL" id="JADXDR010000075">
    <property type="protein sequence ID" value="KAI7840719.1"/>
    <property type="molecule type" value="Genomic_DNA"/>
</dbReference>
<proteinExistence type="predicted"/>
<dbReference type="InterPro" id="IPR029063">
    <property type="entry name" value="SAM-dependent_MTases_sf"/>
</dbReference>
<comment type="caution">
    <text evidence="3">The sequence shown here is derived from an EMBL/GenBank/DDBJ whole genome shotgun (WGS) entry which is preliminary data.</text>
</comment>
<evidence type="ECO:0000256" key="1">
    <source>
        <dbReference type="ARBA" id="ARBA00022603"/>
    </source>
</evidence>
<dbReference type="GO" id="GO:0008168">
    <property type="term" value="F:methyltransferase activity"/>
    <property type="evidence" value="ECO:0007669"/>
    <property type="project" value="UniProtKB-KW"/>
</dbReference>
<accession>A0AAD5DUM1</accession>
<dbReference type="Gene3D" id="3.40.50.150">
    <property type="entry name" value="Vaccinia Virus protein VP39"/>
    <property type="match status" value="1"/>
</dbReference>
<reference evidence="3" key="1">
    <citation type="submission" date="2020-11" db="EMBL/GenBank/DDBJ databases">
        <title>Chlorella ohadii genome sequencing and assembly.</title>
        <authorList>
            <person name="Murik O."/>
            <person name="Treves H."/>
            <person name="Kedem I."/>
            <person name="Shotland Y."/>
            <person name="Kaplan A."/>
        </authorList>
    </citation>
    <scope>NUCLEOTIDE SEQUENCE</scope>
    <source>
        <strain evidence="3">1</strain>
    </source>
</reference>
<name>A0AAD5DUM1_9CHLO</name>
<dbReference type="PANTHER" id="PTHR43619:SF2">
    <property type="entry name" value="S-ADENOSYL-L-METHIONINE-DEPENDENT METHYLTRANSFERASES SUPERFAMILY PROTEIN"/>
    <property type="match status" value="1"/>
</dbReference>
<dbReference type="GO" id="GO:0032259">
    <property type="term" value="P:methylation"/>
    <property type="evidence" value="ECO:0007669"/>
    <property type="project" value="UniProtKB-KW"/>
</dbReference>
<dbReference type="Pfam" id="PF04072">
    <property type="entry name" value="LCM"/>
    <property type="match status" value="1"/>
</dbReference>
<evidence type="ECO:0008006" key="5">
    <source>
        <dbReference type="Google" id="ProtNLM"/>
    </source>
</evidence>
<dbReference type="SUPFAM" id="SSF53335">
    <property type="entry name" value="S-adenosyl-L-methionine-dependent methyltransferases"/>
    <property type="match status" value="1"/>
</dbReference>